<dbReference type="SUPFAM" id="SSF51261">
    <property type="entry name" value="Duplicated hybrid motif"/>
    <property type="match status" value="1"/>
</dbReference>
<dbReference type="InterPro" id="IPR011055">
    <property type="entry name" value="Dup_hybrid_motif"/>
</dbReference>
<dbReference type="Gene3D" id="2.70.70.10">
    <property type="entry name" value="Glucose Permease (Domain IIA)"/>
    <property type="match status" value="1"/>
</dbReference>
<sequence>MNQENKETQNLAPRSQKKPGFFKSLFAKRWTFPAIYLGAAALIIGLVVAQTQDAKPFNDAEKTPEGTAVTDSGNSSDTAPVTANQELAWPVAQQDEKEVQVTMSFYDETKDEKSQAKSIVKYDNNFYTQNGVVIGRKDDKPFTVVAAASGTVSRVENDPLMGQLVEIKHDNGYVTYYASLSDIKVKEGDKVVQGADIAKSGNNRIEADQKNHLHFEVKKDGKNVDPEKAIKR</sequence>
<dbReference type="EMBL" id="JBHSHC010000132">
    <property type="protein sequence ID" value="MFC4769499.1"/>
    <property type="molecule type" value="Genomic_DNA"/>
</dbReference>
<organism evidence="4 5">
    <name type="scientific">Effusibacillus consociatus</name>
    <dbReference type="NCBI Taxonomy" id="1117041"/>
    <lineage>
        <taxon>Bacteria</taxon>
        <taxon>Bacillati</taxon>
        <taxon>Bacillota</taxon>
        <taxon>Bacilli</taxon>
        <taxon>Bacillales</taxon>
        <taxon>Alicyclobacillaceae</taxon>
        <taxon>Effusibacillus</taxon>
    </lineage>
</organism>
<keyword evidence="2" id="KW-0472">Membrane</keyword>
<evidence type="ECO:0000256" key="1">
    <source>
        <dbReference type="SAM" id="MobiDB-lite"/>
    </source>
</evidence>
<dbReference type="CDD" id="cd12797">
    <property type="entry name" value="M23_peptidase"/>
    <property type="match status" value="1"/>
</dbReference>
<proteinExistence type="predicted"/>
<evidence type="ECO:0000256" key="2">
    <source>
        <dbReference type="SAM" id="Phobius"/>
    </source>
</evidence>
<dbReference type="Pfam" id="PF01551">
    <property type="entry name" value="Peptidase_M23"/>
    <property type="match status" value="1"/>
</dbReference>
<feature type="transmembrane region" description="Helical" evidence="2">
    <location>
        <begin position="30"/>
        <end position="49"/>
    </location>
</feature>
<feature type="region of interest" description="Disordered" evidence="1">
    <location>
        <begin position="57"/>
        <end position="80"/>
    </location>
</feature>
<evidence type="ECO:0000313" key="5">
    <source>
        <dbReference type="Proteomes" id="UP001596002"/>
    </source>
</evidence>
<keyword evidence="5" id="KW-1185">Reference proteome</keyword>
<feature type="domain" description="M23ase beta-sheet core" evidence="3">
    <location>
        <begin position="129"/>
        <end position="226"/>
    </location>
</feature>
<dbReference type="PANTHER" id="PTHR21666">
    <property type="entry name" value="PEPTIDASE-RELATED"/>
    <property type="match status" value="1"/>
</dbReference>
<comment type="caution">
    <text evidence="4">The sequence shown here is derived from an EMBL/GenBank/DDBJ whole genome shotgun (WGS) entry which is preliminary data.</text>
</comment>
<accession>A0ABV9Q6J9</accession>
<dbReference type="Proteomes" id="UP001596002">
    <property type="component" value="Unassembled WGS sequence"/>
</dbReference>
<dbReference type="PANTHER" id="PTHR21666:SF291">
    <property type="entry name" value="STAGE II SPORULATION PROTEIN Q"/>
    <property type="match status" value="1"/>
</dbReference>
<evidence type="ECO:0000259" key="3">
    <source>
        <dbReference type="Pfam" id="PF01551"/>
    </source>
</evidence>
<reference evidence="5" key="1">
    <citation type="journal article" date="2019" name="Int. J. Syst. Evol. Microbiol.">
        <title>The Global Catalogue of Microorganisms (GCM) 10K type strain sequencing project: providing services to taxonomists for standard genome sequencing and annotation.</title>
        <authorList>
            <consortium name="The Broad Institute Genomics Platform"/>
            <consortium name="The Broad Institute Genome Sequencing Center for Infectious Disease"/>
            <person name="Wu L."/>
            <person name="Ma J."/>
        </authorList>
    </citation>
    <scope>NUCLEOTIDE SEQUENCE [LARGE SCALE GENOMIC DNA]</scope>
    <source>
        <strain evidence="5">WYCCWR 12678</strain>
    </source>
</reference>
<dbReference type="InterPro" id="IPR050570">
    <property type="entry name" value="Cell_wall_metabolism_enzyme"/>
</dbReference>
<feature type="compositionally biased region" description="Polar residues" evidence="1">
    <location>
        <begin position="69"/>
        <end position="80"/>
    </location>
</feature>
<gene>
    <name evidence="4" type="ORF">ACFO8Q_19390</name>
</gene>
<keyword evidence="2" id="KW-1133">Transmembrane helix</keyword>
<evidence type="ECO:0000313" key="4">
    <source>
        <dbReference type="EMBL" id="MFC4769499.1"/>
    </source>
</evidence>
<name>A0ABV9Q6J9_9BACL</name>
<dbReference type="RefSeq" id="WP_380028081.1">
    <property type="nucleotide sequence ID" value="NZ_JBHSHC010000132.1"/>
</dbReference>
<protein>
    <submittedName>
        <fullName evidence="4">Peptidoglycan DD-metalloendopeptidase family protein</fullName>
    </submittedName>
</protein>
<keyword evidence="2" id="KW-0812">Transmembrane</keyword>
<dbReference type="InterPro" id="IPR016047">
    <property type="entry name" value="M23ase_b-sheet_dom"/>
</dbReference>